<organism evidence="3">
    <name type="scientific">Thelazia callipaeda</name>
    <name type="common">Oriental eyeworm</name>
    <name type="synonym">Parasitic nematode</name>
    <dbReference type="NCBI Taxonomy" id="103827"/>
    <lineage>
        <taxon>Eukaryota</taxon>
        <taxon>Metazoa</taxon>
        <taxon>Ecdysozoa</taxon>
        <taxon>Nematoda</taxon>
        <taxon>Chromadorea</taxon>
        <taxon>Rhabditida</taxon>
        <taxon>Spirurina</taxon>
        <taxon>Spiruromorpha</taxon>
        <taxon>Thelazioidea</taxon>
        <taxon>Thelaziidae</taxon>
        <taxon>Thelazia</taxon>
    </lineage>
</organism>
<reference evidence="1 2" key="2">
    <citation type="submission" date="2018-11" db="EMBL/GenBank/DDBJ databases">
        <authorList>
            <consortium name="Pathogen Informatics"/>
        </authorList>
    </citation>
    <scope>NUCLEOTIDE SEQUENCE [LARGE SCALE GENOMIC DNA]</scope>
</reference>
<dbReference type="WBParaSite" id="TCLT_0000898801-mRNA-1">
    <property type="protein sequence ID" value="TCLT_0000898801-mRNA-1"/>
    <property type="gene ID" value="TCLT_0000898801"/>
</dbReference>
<dbReference type="Proteomes" id="UP000276776">
    <property type="component" value="Unassembled WGS sequence"/>
</dbReference>
<evidence type="ECO:0000313" key="2">
    <source>
        <dbReference type="Proteomes" id="UP000276776"/>
    </source>
</evidence>
<evidence type="ECO:0000313" key="3">
    <source>
        <dbReference type="WBParaSite" id="TCLT_0000898801-mRNA-1"/>
    </source>
</evidence>
<reference evidence="3" key="1">
    <citation type="submission" date="2017-02" db="UniProtKB">
        <authorList>
            <consortium name="WormBaseParasite"/>
        </authorList>
    </citation>
    <scope>IDENTIFICATION</scope>
</reference>
<name>A0A0N5D7E5_THECL</name>
<evidence type="ECO:0000313" key="1">
    <source>
        <dbReference type="EMBL" id="VDN06572.1"/>
    </source>
</evidence>
<accession>A0A0N5D7E5</accession>
<dbReference type="AlphaFoldDB" id="A0A0N5D7E5"/>
<proteinExistence type="predicted"/>
<keyword evidence="2" id="KW-1185">Reference proteome</keyword>
<gene>
    <name evidence="1" type="ORF">TCLT_LOCUS8977</name>
</gene>
<dbReference type="EMBL" id="UYYF01004711">
    <property type="protein sequence ID" value="VDN06572.1"/>
    <property type="molecule type" value="Genomic_DNA"/>
</dbReference>
<sequence length="135" mass="15622">MVPLYTSNNWICVLTFFNFCHHCCHYRSKKMLEKCIPAIIFCVETQEMRICKKYSSEGRNKQNQEDTATSFCILLIELILFVKFQINQQNLTQEIAIQTNGIVYTSDRYPRSGHSVNSQFIQTCTTTRSAISTAC</sequence>
<protein>
    <submittedName>
        <fullName evidence="3">Secreted protein</fullName>
    </submittedName>
</protein>